<sequence length="472" mass="52743">MENAASLSLDWTPASLTLGFTDDASQRPVYFNGNESLITAGGPGSYKTTSQVIRNLLTYPGSAIVLDVKGELWEQTAGHRAAHFGPVYRFSPADKDQRSHRYNPFDFISDDPAQATADCDAFGYEIISDNPDTRDPYWQNRARNFLWAFATMIAISTPKSLRNLAHLAQCLNISTIGTKEDGVITLASSTEAALKLLSALGDKHDIPDLRAVSDAIRAGIGLHSNRGESILDIARNHLAPFSQRRFVQEVTRTSDWHPLDFRRETGTTLYLNVSTSDLPSFSPLLRLMIYQHMRILLDHVAAPGEPPITFFLDELPQLGNFKSILQMQAVGRSAGLRLWMFVQNLRQLYTAYGLEAGRAIPEDARVRCYMKPDESIAEHIARTLGETENLFTGERRSLATAAEIRGPKFRNKTFVFASEDYPVILERRPAFQDLGYLVQEPPEVPQLRTSNAHPFASDDEVEQDTPKPETEI</sequence>
<evidence type="ECO:0000256" key="2">
    <source>
        <dbReference type="ARBA" id="ARBA00008806"/>
    </source>
</evidence>
<dbReference type="SUPFAM" id="SSF52540">
    <property type="entry name" value="P-loop containing nucleoside triphosphate hydrolases"/>
    <property type="match status" value="1"/>
</dbReference>
<evidence type="ECO:0000313" key="9">
    <source>
        <dbReference type="Proteomes" id="UP000095087"/>
    </source>
</evidence>
<reference evidence="8 9" key="1">
    <citation type="submission" date="2016-07" db="EMBL/GenBank/DDBJ databases">
        <title>Draft genome sequence of Methyloligella halotolerans C2T (VKM B-2706T=CCUG 61687T=DSM 25045T), a halotolerant polyhydroxybutyrate accumulating methylotroph.</title>
        <authorList>
            <person name="Vasilenko O.V."/>
            <person name="Doronina N.V."/>
            <person name="Poroshina M.N."/>
            <person name="Tarlachkov S.V."/>
            <person name="Trotsenko Y.A."/>
        </authorList>
    </citation>
    <scope>NUCLEOTIDE SEQUENCE [LARGE SCALE GENOMIC DNA]</scope>
    <source>
        <strain evidence="8 9">VKM B-2706</strain>
    </source>
</reference>
<dbReference type="Proteomes" id="UP000095087">
    <property type="component" value="Unassembled WGS sequence"/>
</dbReference>
<dbReference type="InterPro" id="IPR027417">
    <property type="entry name" value="P-loop_NTPase"/>
</dbReference>
<evidence type="ECO:0000256" key="3">
    <source>
        <dbReference type="ARBA" id="ARBA00022475"/>
    </source>
</evidence>
<comment type="caution">
    <text evidence="8">The sequence shown here is derived from an EMBL/GenBank/DDBJ whole genome shotgun (WGS) entry which is preliminary data.</text>
</comment>
<dbReference type="Pfam" id="PF02534">
    <property type="entry name" value="T4SS-DNA_transf"/>
    <property type="match status" value="1"/>
</dbReference>
<evidence type="ECO:0000256" key="7">
    <source>
        <dbReference type="SAM" id="MobiDB-lite"/>
    </source>
</evidence>
<evidence type="ECO:0000313" key="8">
    <source>
        <dbReference type="EMBL" id="ODA66039.1"/>
    </source>
</evidence>
<dbReference type="EMBL" id="MASI01000011">
    <property type="protein sequence ID" value="ODA66039.1"/>
    <property type="molecule type" value="Genomic_DNA"/>
</dbReference>
<gene>
    <name evidence="8" type="ORF">A7A08_03053</name>
</gene>
<dbReference type="AlphaFoldDB" id="A0A1E2RVG1"/>
<protein>
    <submittedName>
        <fullName evidence="8">Conjugal transfer protein TraG</fullName>
    </submittedName>
</protein>
<proteinExistence type="inferred from homology"/>
<evidence type="ECO:0000256" key="5">
    <source>
        <dbReference type="ARBA" id="ARBA00022989"/>
    </source>
</evidence>
<dbReference type="CDD" id="cd01127">
    <property type="entry name" value="TrwB_TraG_TraD_VirD4"/>
    <property type="match status" value="1"/>
</dbReference>
<comment type="subcellular location">
    <subcellularLocation>
        <location evidence="1">Cell membrane</location>
        <topology evidence="1">Multi-pass membrane protein</topology>
    </subcellularLocation>
</comment>
<dbReference type="STRING" id="1177755.A7A08_03053"/>
<dbReference type="GO" id="GO:0005886">
    <property type="term" value="C:plasma membrane"/>
    <property type="evidence" value="ECO:0007669"/>
    <property type="project" value="UniProtKB-SubCell"/>
</dbReference>
<evidence type="ECO:0000256" key="1">
    <source>
        <dbReference type="ARBA" id="ARBA00004651"/>
    </source>
</evidence>
<comment type="similarity">
    <text evidence="2">Belongs to the VirD4/TraG family.</text>
</comment>
<keyword evidence="3" id="KW-1003">Cell membrane</keyword>
<dbReference type="InterPro" id="IPR051539">
    <property type="entry name" value="T4SS-coupling_protein"/>
</dbReference>
<organism evidence="8 9">
    <name type="scientific">Methyloligella halotolerans</name>
    <dbReference type="NCBI Taxonomy" id="1177755"/>
    <lineage>
        <taxon>Bacteria</taxon>
        <taxon>Pseudomonadati</taxon>
        <taxon>Pseudomonadota</taxon>
        <taxon>Alphaproteobacteria</taxon>
        <taxon>Hyphomicrobiales</taxon>
        <taxon>Hyphomicrobiaceae</taxon>
        <taxon>Methyloligella</taxon>
    </lineage>
</organism>
<dbReference type="PANTHER" id="PTHR37937">
    <property type="entry name" value="CONJUGATIVE TRANSFER: DNA TRANSPORT"/>
    <property type="match status" value="1"/>
</dbReference>
<name>A0A1E2RVG1_9HYPH</name>
<keyword evidence="4" id="KW-0812">Transmembrane</keyword>
<accession>A0A1E2RVG1</accession>
<keyword evidence="9" id="KW-1185">Reference proteome</keyword>
<evidence type="ECO:0000256" key="4">
    <source>
        <dbReference type="ARBA" id="ARBA00022692"/>
    </source>
</evidence>
<dbReference type="Gene3D" id="3.40.50.300">
    <property type="entry name" value="P-loop containing nucleotide triphosphate hydrolases"/>
    <property type="match status" value="1"/>
</dbReference>
<feature type="region of interest" description="Disordered" evidence="7">
    <location>
        <begin position="442"/>
        <end position="472"/>
    </location>
</feature>
<keyword evidence="6" id="KW-0472">Membrane</keyword>
<keyword evidence="5" id="KW-1133">Transmembrane helix</keyword>
<dbReference type="InterPro" id="IPR003688">
    <property type="entry name" value="TraG/VirD4"/>
</dbReference>
<evidence type="ECO:0000256" key="6">
    <source>
        <dbReference type="ARBA" id="ARBA00023136"/>
    </source>
</evidence>
<dbReference type="PANTHER" id="PTHR37937:SF1">
    <property type="entry name" value="CONJUGATIVE TRANSFER: DNA TRANSPORT"/>
    <property type="match status" value="1"/>
</dbReference>